<feature type="transmembrane region" description="Helical" evidence="12">
    <location>
        <begin position="302"/>
        <end position="321"/>
    </location>
</feature>
<dbReference type="InterPro" id="IPR011527">
    <property type="entry name" value="ABC1_TM_dom"/>
</dbReference>
<reference evidence="17" key="1">
    <citation type="submission" date="2017-09" db="EMBL/GenBank/DDBJ databases">
        <authorList>
            <person name="Shetty A S."/>
        </authorList>
    </citation>
    <scope>NUCLEOTIDE SEQUENCE [LARGE SCALE GENOMIC DNA]</scope>
</reference>
<dbReference type="GeneID" id="74988574"/>
<feature type="domain" description="ABC transporter" evidence="13">
    <location>
        <begin position="477"/>
        <end position="709"/>
    </location>
</feature>
<evidence type="ECO:0000259" key="14">
    <source>
        <dbReference type="PROSITE" id="PS50929"/>
    </source>
</evidence>
<dbReference type="PROSITE" id="PS50990">
    <property type="entry name" value="PEPTIDASE_C39"/>
    <property type="match status" value="1"/>
</dbReference>
<evidence type="ECO:0000256" key="12">
    <source>
        <dbReference type="SAM" id="Phobius"/>
    </source>
</evidence>
<dbReference type="GO" id="GO:0005886">
    <property type="term" value="C:plasma membrane"/>
    <property type="evidence" value="ECO:0007669"/>
    <property type="project" value="UniProtKB-SubCell"/>
</dbReference>
<dbReference type="Proteomes" id="UP000217549">
    <property type="component" value="Chromosome I"/>
</dbReference>
<dbReference type="GO" id="GO:0043213">
    <property type="term" value="P:bacteriocin transport"/>
    <property type="evidence" value="ECO:0007669"/>
    <property type="project" value="UniProtKB-KW"/>
</dbReference>
<name>A0A285PUC7_9FIRM</name>
<feature type="transmembrane region" description="Helical" evidence="12">
    <location>
        <begin position="163"/>
        <end position="187"/>
    </location>
</feature>
<feature type="transmembrane region" description="Helical" evidence="12">
    <location>
        <begin position="416"/>
        <end position="437"/>
    </location>
</feature>
<dbReference type="GO" id="GO:0015031">
    <property type="term" value="P:protein transport"/>
    <property type="evidence" value="ECO:0007669"/>
    <property type="project" value="UniProtKB-KW"/>
</dbReference>
<feature type="domain" description="ABC transmembrane type-1" evidence="14">
    <location>
        <begin position="164"/>
        <end position="443"/>
    </location>
</feature>
<dbReference type="InterPro" id="IPR017871">
    <property type="entry name" value="ABC_transporter-like_CS"/>
</dbReference>
<gene>
    <name evidence="16" type="ORF">EHLA_2687</name>
</gene>
<dbReference type="PROSITE" id="PS50893">
    <property type="entry name" value="ABC_TRANSPORTER_2"/>
    <property type="match status" value="1"/>
</dbReference>
<dbReference type="RefSeq" id="WP_096241052.1">
    <property type="nucleotide sequence ID" value="NZ_LT907978.1"/>
</dbReference>
<dbReference type="EC" id="3.4.-.-" evidence="16"/>
<evidence type="ECO:0000256" key="10">
    <source>
        <dbReference type="ARBA" id="ARBA00023136"/>
    </source>
</evidence>
<dbReference type="GO" id="GO:0005524">
    <property type="term" value="F:ATP binding"/>
    <property type="evidence" value="ECO:0007669"/>
    <property type="project" value="UniProtKB-KW"/>
</dbReference>
<dbReference type="SMART" id="SM00382">
    <property type="entry name" value="AAA"/>
    <property type="match status" value="1"/>
</dbReference>
<evidence type="ECO:0000256" key="4">
    <source>
        <dbReference type="ARBA" id="ARBA00022692"/>
    </source>
</evidence>
<evidence type="ECO:0000256" key="11">
    <source>
        <dbReference type="ARBA" id="ARBA00043264"/>
    </source>
</evidence>
<keyword evidence="16" id="KW-0378">Hydrolase</keyword>
<feature type="transmembrane region" description="Helical" evidence="12">
    <location>
        <begin position="277"/>
        <end position="296"/>
    </location>
</feature>
<evidence type="ECO:0000256" key="2">
    <source>
        <dbReference type="ARBA" id="ARBA00022448"/>
    </source>
</evidence>
<dbReference type="KEGG" id="ehl:EHLA_2687"/>
<keyword evidence="9 12" id="KW-1133">Transmembrane helix</keyword>
<protein>
    <submittedName>
        <fullName evidence="16">Peptidase C39 family</fullName>
        <ecNumber evidence="16">3.4.-.-</ecNumber>
    </submittedName>
</protein>
<dbReference type="SUPFAM" id="SSF90123">
    <property type="entry name" value="ABC transporter transmembrane region"/>
    <property type="match status" value="1"/>
</dbReference>
<dbReference type="PROSITE" id="PS50929">
    <property type="entry name" value="ABC_TM1F"/>
    <property type="match status" value="1"/>
</dbReference>
<keyword evidence="3" id="KW-1003">Cell membrane</keyword>
<organism evidence="16 17">
    <name type="scientific">Anaerobutyricum hallii</name>
    <dbReference type="NCBI Taxonomy" id="39488"/>
    <lineage>
        <taxon>Bacteria</taxon>
        <taxon>Bacillati</taxon>
        <taxon>Bacillota</taxon>
        <taxon>Clostridia</taxon>
        <taxon>Lachnospirales</taxon>
        <taxon>Lachnospiraceae</taxon>
        <taxon>Anaerobutyricum</taxon>
    </lineage>
</organism>
<dbReference type="GO" id="GO:0016887">
    <property type="term" value="F:ATP hydrolysis activity"/>
    <property type="evidence" value="ECO:0007669"/>
    <property type="project" value="InterPro"/>
</dbReference>
<evidence type="ECO:0000256" key="1">
    <source>
        <dbReference type="ARBA" id="ARBA00004651"/>
    </source>
</evidence>
<keyword evidence="11" id="KW-0080">Bacteriocin transport</keyword>
<dbReference type="PANTHER" id="PTHR24221:SF654">
    <property type="entry name" value="ATP-BINDING CASSETTE SUB-FAMILY B MEMBER 6"/>
    <property type="match status" value="1"/>
</dbReference>
<keyword evidence="10 12" id="KW-0472">Membrane</keyword>
<dbReference type="GO" id="GO:0008234">
    <property type="term" value="F:cysteine-type peptidase activity"/>
    <property type="evidence" value="ECO:0007669"/>
    <property type="project" value="UniProtKB-KW"/>
</dbReference>
<feature type="transmembrane region" description="Helical" evidence="12">
    <location>
        <begin position="199"/>
        <end position="220"/>
    </location>
</feature>
<accession>A0A285PUC7</accession>
<feature type="transmembrane region" description="Helical" evidence="12">
    <location>
        <begin position="382"/>
        <end position="404"/>
    </location>
</feature>
<dbReference type="InterPro" id="IPR039421">
    <property type="entry name" value="Type_1_exporter"/>
</dbReference>
<evidence type="ECO:0000256" key="6">
    <source>
        <dbReference type="ARBA" id="ARBA00022807"/>
    </source>
</evidence>
<dbReference type="InterPro" id="IPR027417">
    <property type="entry name" value="P-loop_NTPase"/>
</dbReference>
<dbReference type="GO" id="GO:0034040">
    <property type="term" value="F:ATPase-coupled lipid transmembrane transporter activity"/>
    <property type="evidence" value="ECO:0007669"/>
    <property type="project" value="TreeGrafter"/>
</dbReference>
<dbReference type="PROSITE" id="PS00211">
    <property type="entry name" value="ABC_TRANSPORTER_1"/>
    <property type="match status" value="1"/>
</dbReference>
<evidence type="ECO:0000256" key="8">
    <source>
        <dbReference type="ARBA" id="ARBA00022927"/>
    </source>
</evidence>
<dbReference type="Pfam" id="PF03412">
    <property type="entry name" value="Peptidase_C39"/>
    <property type="match status" value="1"/>
</dbReference>
<evidence type="ECO:0000259" key="13">
    <source>
        <dbReference type="PROSITE" id="PS50893"/>
    </source>
</evidence>
<feature type="domain" description="Peptidase C39" evidence="15">
    <location>
        <begin position="11"/>
        <end position="133"/>
    </location>
</feature>
<keyword evidence="6" id="KW-0788">Thiol protease</keyword>
<dbReference type="GO" id="GO:0140359">
    <property type="term" value="F:ABC-type transporter activity"/>
    <property type="evidence" value="ECO:0007669"/>
    <property type="project" value="InterPro"/>
</dbReference>
<keyword evidence="6" id="KW-0645">Protease</keyword>
<dbReference type="Gene3D" id="3.90.70.10">
    <property type="entry name" value="Cysteine proteinases"/>
    <property type="match status" value="1"/>
</dbReference>
<evidence type="ECO:0000256" key="5">
    <source>
        <dbReference type="ARBA" id="ARBA00022741"/>
    </source>
</evidence>
<keyword evidence="7" id="KW-0067">ATP-binding</keyword>
<dbReference type="GO" id="GO:0006508">
    <property type="term" value="P:proteolysis"/>
    <property type="evidence" value="ECO:0007669"/>
    <property type="project" value="InterPro"/>
</dbReference>
<evidence type="ECO:0000313" key="16">
    <source>
        <dbReference type="EMBL" id="SOB73241.1"/>
    </source>
</evidence>
<dbReference type="CDD" id="cd18555">
    <property type="entry name" value="ABC_6TM_T1SS_like"/>
    <property type="match status" value="1"/>
</dbReference>
<evidence type="ECO:0000256" key="3">
    <source>
        <dbReference type="ARBA" id="ARBA00022475"/>
    </source>
</evidence>
<dbReference type="Gene3D" id="3.40.50.300">
    <property type="entry name" value="P-loop containing nucleotide triphosphate hydrolases"/>
    <property type="match status" value="1"/>
</dbReference>
<proteinExistence type="predicted"/>
<comment type="subcellular location">
    <subcellularLocation>
        <location evidence="1">Cell membrane</location>
        <topology evidence="1">Multi-pass membrane protein</topology>
    </subcellularLocation>
</comment>
<evidence type="ECO:0000313" key="17">
    <source>
        <dbReference type="Proteomes" id="UP000217549"/>
    </source>
</evidence>
<evidence type="ECO:0000256" key="9">
    <source>
        <dbReference type="ARBA" id="ARBA00022989"/>
    </source>
</evidence>
<evidence type="ECO:0000256" key="7">
    <source>
        <dbReference type="ARBA" id="ARBA00022840"/>
    </source>
</evidence>
<dbReference type="PANTHER" id="PTHR24221">
    <property type="entry name" value="ATP-BINDING CASSETTE SUB-FAMILY B"/>
    <property type="match status" value="1"/>
</dbReference>
<dbReference type="FunFam" id="3.40.50.300:FF:000221">
    <property type="entry name" value="Multidrug ABC transporter ATP-binding protein"/>
    <property type="match status" value="1"/>
</dbReference>
<keyword evidence="8" id="KW-0653">Protein transport</keyword>
<dbReference type="AlphaFoldDB" id="A0A285PUC7"/>
<dbReference type="InterPro" id="IPR003593">
    <property type="entry name" value="AAA+_ATPase"/>
</dbReference>
<keyword evidence="4 12" id="KW-0812">Transmembrane</keyword>
<keyword evidence="5" id="KW-0547">Nucleotide-binding</keyword>
<dbReference type="InterPro" id="IPR005074">
    <property type="entry name" value="Peptidase_C39"/>
</dbReference>
<dbReference type="InterPro" id="IPR036640">
    <property type="entry name" value="ABC1_TM_sf"/>
</dbReference>
<dbReference type="EMBL" id="LT907978">
    <property type="protein sequence ID" value="SOB73241.1"/>
    <property type="molecule type" value="Genomic_DNA"/>
</dbReference>
<dbReference type="Gene3D" id="1.20.1560.10">
    <property type="entry name" value="ABC transporter type 1, transmembrane domain"/>
    <property type="match status" value="1"/>
</dbReference>
<keyword evidence="17" id="KW-1185">Reference proteome</keyword>
<keyword evidence="2" id="KW-0813">Transport</keyword>
<dbReference type="Pfam" id="PF00005">
    <property type="entry name" value="ABC_tran"/>
    <property type="match status" value="1"/>
</dbReference>
<dbReference type="Pfam" id="PF00664">
    <property type="entry name" value="ABC_membrane"/>
    <property type="match status" value="1"/>
</dbReference>
<dbReference type="SUPFAM" id="SSF52540">
    <property type="entry name" value="P-loop containing nucleoside triphosphate hydrolases"/>
    <property type="match status" value="1"/>
</dbReference>
<sequence length="711" mass="81449">MLYKKVPFIQQMSELDCGAACLTMILHYYNNRVPLFEVSRKCSFSRNGLTLKGIIEISMSYGLESRAYKLFDDYGIKNFKEYLPAILLNKKGHYVVLEEINKRHIVIVDPEIGKRKISVNENLQDYFEAIVILKKTSEFVEKKHYINNVTLAIKQNMGSLKKLWGSIILSFAIEVCSLILPICTQIIIDVAIGRGNYDIILLVFLLGIGAVLLYGVLSYLKSNIILSMSYDFWKNFSEDIIKKLFHLPISYFDIRSSGDISNRINNINLIKDTMARIGNSLIINCLSILVFGIAMMCMSIRLSLVIYGIAIFQAVFFYFCMKHTRRLMHENLERQEVTYTYLLEVLKNILFIKSSDSSIDSINQWREIFSQQMTTSSHKEKFSNLFQCILMVLKLTPSILLLALGSYEIAAERLSLGGLMALVSIGSMFINPVSALANDMQDIVYLRSVLERLMEIYYAEKEENINKKGIEKEIQRIQLTNVSFKYFKSGENILKRINISIKRGEKIAIVGKTGCGKSTLIKLILGLYKPTEGQLMIDGNKITELDVNDYRKHIGITMQEAYFFDDTIEKNIDISKKCEKMQIQKAAQMARLDQDISCMEKGYETRIGENGKNLSGGQRQRLSIARALVKNPDIIIFDEGTGQLDAITEKEIYKELKNNNITQIIVTHRLSTIKDADYIYLIEQGEIVEQGMHKDLIETEGMYAKMWKEQN</sequence>
<evidence type="ECO:0000259" key="15">
    <source>
        <dbReference type="PROSITE" id="PS50990"/>
    </source>
</evidence>
<dbReference type="InterPro" id="IPR003439">
    <property type="entry name" value="ABC_transporter-like_ATP-bd"/>
</dbReference>